<evidence type="ECO:0000313" key="2">
    <source>
        <dbReference type="EMBL" id="MCP2356555.1"/>
    </source>
</evidence>
<dbReference type="InterPro" id="IPR012349">
    <property type="entry name" value="Split_barrel_FMN-bd"/>
</dbReference>
<protein>
    <recommendedName>
        <fullName evidence="4">Pyridoxamine 5'-phosphate oxidase family protein</fullName>
    </recommendedName>
</protein>
<comment type="caution">
    <text evidence="2">The sequence shown here is derived from an EMBL/GenBank/DDBJ whole genome shotgun (WGS) entry which is preliminary data.</text>
</comment>
<dbReference type="SUPFAM" id="SSF50475">
    <property type="entry name" value="FMN-binding split barrel"/>
    <property type="match status" value="1"/>
</dbReference>
<dbReference type="InterPro" id="IPR024747">
    <property type="entry name" value="Pyridox_Oxase-rel"/>
</dbReference>
<proteinExistence type="predicted"/>
<accession>A0A9X2GF60</accession>
<dbReference type="EMBL" id="JAMZEB010000002">
    <property type="protein sequence ID" value="MCP2356555.1"/>
    <property type="molecule type" value="Genomic_DNA"/>
</dbReference>
<sequence length="163" mass="17293">MDEPVLEVLDAEECLRLAAPGGIGRVAFNGSHGPTVLPVNFRLYEGAVVFRTARGGPMEADLRTGLEGVDIKIAFQVDRIDEAQQAGWSVLILREPPTTCRRTRWPRCPTPVSRRGRAASATCTSASSRSRAPAQVTPGCRGTGRGRTDETLAAGSSCAGTGR</sequence>
<dbReference type="Proteomes" id="UP001139648">
    <property type="component" value="Unassembled WGS sequence"/>
</dbReference>
<evidence type="ECO:0000256" key="1">
    <source>
        <dbReference type="SAM" id="MobiDB-lite"/>
    </source>
</evidence>
<feature type="region of interest" description="Disordered" evidence="1">
    <location>
        <begin position="111"/>
        <end position="163"/>
    </location>
</feature>
<keyword evidence="3" id="KW-1185">Reference proteome</keyword>
<evidence type="ECO:0008006" key="4">
    <source>
        <dbReference type="Google" id="ProtNLM"/>
    </source>
</evidence>
<name>A0A9X2GF60_9ACTN</name>
<reference evidence="2" key="1">
    <citation type="submission" date="2022-06" db="EMBL/GenBank/DDBJ databases">
        <title>Sequencing the genomes of 1000 actinobacteria strains.</title>
        <authorList>
            <person name="Klenk H.-P."/>
        </authorList>
    </citation>
    <scope>NUCLEOTIDE SEQUENCE</scope>
    <source>
        <strain evidence="2">DSM 46694</strain>
    </source>
</reference>
<dbReference type="Pfam" id="PF12900">
    <property type="entry name" value="Pyridox_ox_2"/>
    <property type="match status" value="1"/>
</dbReference>
<dbReference type="Gene3D" id="2.30.110.10">
    <property type="entry name" value="Electron Transport, Fmn-binding Protein, Chain A"/>
    <property type="match status" value="1"/>
</dbReference>
<feature type="compositionally biased region" description="Low complexity" evidence="1">
    <location>
        <begin position="111"/>
        <end position="140"/>
    </location>
</feature>
<gene>
    <name evidence="2" type="ORF">HD597_003575</name>
</gene>
<evidence type="ECO:0000313" key="3">
    <source>
        <dbReference type="Proteomes" id="UP001139648"/>
    </source>
</evidence>
<dbReference type="RefSeq" id="WP_253743508.1">
    <property type="nucleotide sequence ID" value="NZ_BAABKA010000057.1"/>
</dbReference>
<organism evidence="2 3">
    <name type="scientific">Nonomuraea thailandensis</name>
    <dbReference type="NCBI Taxonomy" id="1188745"/>
    <lineage>
        <taxon>Bacteria</taxon>
        <taxon>Bacillati</taxon>
        <taxon>Actinomycetota</taxon>
        <taxon>Actinomycetes</taxon>
        <taxon>Streptosporangiales</taxon>
        <taxon>Streptosporangiaceae</taxon>
        <taxon>Nonomuraea</taxon>
    </lineage>
</organism>
<dbReference type="AlphaFoldDB" id="A0A9X2GF60"/>